<feature type="non-terminal residue" evidence="2">
    <location>
        <position position="1"/>
    </location>
</feature>
<gene>
    <name evidence="2" type="ORF">PGLA1383_LOCUS18293</name>
</gene>
<evidence type="ECO:0000256" key="1">
    <source>
        <dbReference type="SAM" id="MobiDB-lite"/>
    </source>
</evidence>
<evidence type="ECO:0000313" key="2">
    <source>
        <dbReference type="EMBL" id="CAE8599954.1"/>
    </source>
</evidence>
<feature type="region of interest" description="Disordered" evidence="1">
    <location>
        <begin position="45"/>
        <end position="86"/>
    </location>
</feature>
<accession>A0A813EQE0</accession>
<sequence length="86" mass="9146">FLIDEDEEDDDVDRDGSKGRLSSSASGVQKVLSFKFPECLSPDGLLNVPDPDDDDDDSGVLSIIPIGAAPPRSSISARSIKARQLS</sequence>
<proteinExistence type="predicted"/>
<feature type="non-terminal residue" evidence="2">
    <location>
        <position position="86"/>
    </location>
</feature>
<keyword evidence="3" id="KW-1185">Reference proteome</keyword>
<organism evidence="2 3">
    <name type="scientific">Polarella glacialis</name>
    <name type="common">Dinoflagellate</name>
    <dbReference type="NCBI Taxonomy" id="89957"/>
    <lineage>
        <taxon>Eukaryota</taxon>
        <taxon>Sar</taxon>
        <taxon>Alveolata</taxon>
        <taxon>Dinophyceae</taxon>
        <taxon>Suessiales</taxon>
        <taxon>Suessiaceae</taxon>
        <taxon>Polarella</taxon>
    </lineage>
</organism>
<feature type="region of interest" description="Disordered" evidence="1">
    <location>
        <begin position="1"/>
        <end position="27"/>
    </location>
</feature>
<feature type="compositionally biased region" description="Acidic residues" evidence="1">
    <location>
        <begin position="1"/>
        <end position="13"/>
    </location>
</feature>
<evidence type="ECO:0000313" key="3">
    <source>
        <dbReference type="Proteomes" id="UP000654075"/>
    </source>
</evidence>
<protein>
    <submittedName>
        <fullName evidence="2">Uncharacterized protein</fullName>
    </submittedName>
</protein>
<reference evidence="2" key="1">
    <citation type="submission" date="2021-02" db="EMBL/GenBank/DDBJ databases">
        <authorList>
            <person name="Dougan E. K."/>
            <person name="Rhodes N."/>
            <person name="Thang M."/>
            <person name="Chan C."/>
        </authorList>
    </citation>
    <scope>NUCLEOTIDE SEQUENCE</scope>
</reference>
<feature type="compositionally biased region" description="Low complexity" evidence="1">
    <location>
        <begin position="62"/>
        <end position="86"/>
    </location>
</feature>
<name>A0A813EQE0_POLGL</name>
<comment type="caution">
    <text evidence="2">The sequence shown here is derived from an EMBL/GenBank/DDBJ whole genome shotgun (WGS) entry which is preliminary data.</text>
</comment>
<dbReference type="Proteomes" id="UP000654075">
    <property type="component" value="Unassembled WGS sequence"/>
</dbReference>
<dbReference type="AlphaFoldDB" id="A0A813EQE0"/>
<dbReference type="EMBL" id="CAJNNV010011640">
    <property type="protein sequence ID" value="CAE8599954.1"/>
    <property type="molecule type" value="Genomic_DNA"/>
</dbReference>